<accession>A0ABT2UDW7</accession>
<sequence length="78" mass="8765">MPKTLDALTKSLPTAKAIYILMLKSKVGRAGMSVLNGFDRLSYAPKASKYPEDAVRWMDTKRETQTFKGMVISEESKH</sequence>
<dbReference type="Proteomes" id="UP001652445">
    <property type="component" value="Unassembled WGS sequence"/>
</dbReference>
<keyword evidence="2" id="KW-1185">Reference proteome</keyword>
<proteinExistence type="predicted"/>
<reference evidence="1 2" key="1">
    <citation type="submission" date="2022-09" db="EMBL/GenBank/DDBJ databases">
        <authorList>
            <person name="Han X.L."/>
            <person name="Wang Q."/>
            <person name="Lu T."/>
        </authorList>
    </citation>
    <scope>NUCLEOTIDE SEQUENCE [LARGE SCALE GENOMIC DNA]</scope>
    <source>
        <strain evidence="1 2">WQ 127069</strain>
    </source>
</reference>
<protein>
    <submittedName>
        <fullName evidence="1">Uncharacterized protein</fullName>
    </submittedName>
</protein>
<gene>
    <name evidence="1" type="ORF">OB236_11950</name>
</gene>
<dbReference type="EMBL" id="JAOQIO010000034">
    <property type="protein sequence ID" value="MCU6792833.1"/>
    <property type="molecule type" value="Genomic_DNA"/>
</dbReference>
<organism evidence="1 2">
    <name type="scientific">Paenibacillus baimaensis</name>
    <dbReference type="NCBI Taxonomy" id="2982185"/>
    <lineage>
        <taxon>Bacteria</taxon>
        <taxon>Bacillati</taxon>
        <taxon>Bacillota</taxon>
        <taxon>Bacilli</taxon>
        <taxon>Bacillales</taxon>
        <taxon>Paenibacillaceae</taxon>
        <taxon>Paenibacillus</taxon>
    </lineage>
</organism>
<dbReference type="RefSeq" id="WP_262684191.1">
    <property type="nucleotide sequence ID" value="NZ_JAOQIO010000034.1"/>
</dbReference>
<evidence type="ECO:0000313" key="2">
    <source>
        <dbReference type="Proteomes" id="UP001652445"/>
    </source>
</evidence>
<name>A0ABT2UDW7_9BACL</name>
<evidence type="ECO:0000313" key="1">
    <source>
        <dbReference type="EMBL" id="MCU6792833.1"/>
    </source>
</evidence>
<comment type="caution">
    <text evidence="1">The sequence shown here is derived from an EMBL/GenBank/DDBJ whole genome shotgun (WGS) entry which is preliminary data.</text>
</comment>